<dbReference type="GO" id="GO:0006310">
    <property type="term" value="P:DNA recombination"/>
    <property type="evidence" value="ECO:0007669"/>
    <property type="project" value="UniProtKB-KW"/>
</dbReference>
<accession>K1SLD7</accession>
<feature type="non-terminal residue" evidence="2">
    <location>
        <position position="1"/>
    </location>
</feature>
<dbReference type="GO" id="GO:0003677">
    <property type="term" value="F:DNA binding"/>
    <property type="evidence" value="ECO:0007669"/>
    <property type="project" value="InterPro"/>
</dbReference>
<evidence type="ECO:0000256" key="1">
    <source>
        <dbReference type="ARBA" id="ARBA00023172"/>
    </source>
</evidence>
<dbReference type="Gene3D" id="1.10.443.10">
    <property type="entry name" value="Intergrase catalytic core"/>
    <property type="match status" value="1"/>
</dbReference>
<dbReference type="EMBL" id="AJWY01009426">
    <property type="protein sequence ID" value="EKC58403.1"/>
    <property type="molecule type" value="Genomic_DNA"/>
</dbReference>
<dbReference type="GO" id="GO:0015074">
    <property type="term" value="P:DNA integration"/>
    <property type="evidence" value="ECO:0007669"/>
    <property type="project" value="InterPro"/>
</dbReference>
<protein>
    <submittedName>
        <fullName evidence="2">Site-specific recombinase, phage integrase family</fullName>
    </submittedName>
</protein>
<proteinExistence type="predicted"/>
<keyword evidence="1" id="KW-0233">DNA recombination</keyword>
<dbReference type="AlphaFoldDB" id="K1SLD7"/>
<reference evidence="2" key="1">
    <citation type="journal article" date="2013" name="Environ. Microbiol.">
        <title>Microbiota from the distal guts of lean and obese adolescents exhibit partial functional redundancy besides clear differences in community structure.</title>
        <authorList>
            <person name="Ferrer M."/>
            <person name="Ruiz A."/>
            <person name="Lanza F."/>
            <person name="Haange S.B."/>
            <person name="Oberbach A."/>
            <person name="Till H."/>
            <person name="Bargiela R."/>
            <person name="Campoy C."/>
            <person name="Segura M.T."/>
            <person name="Richter M."/>
            <person name="von Bergen M."/>
            <person name="Seifert J."/>
            <person name="Suarez A."/>
        </authorList>
    </citation>
    <scope>NUCLEOTIDE SEQUENCE</scope>
</reference>
<name>K1SLD7_9ZZZZ</name>
<dbReference type="InterPro" id="IPR013762">
    <property type="entry name" value="Integrase-like_cat_sf"/>
</dbReference>
<sequence>HSHISLLMDRGFSALDIAERVGHEAISITYKYAHMYPNKQDEMARKLEEERS</sequence>
<evidence type="ECO:0000313" key="2">
    <source>
        <dbReference type="EMBL" id="EKC58403.1"/>
    </source>
</evidence>
<dbReference type="SUPFAM" id="SSF56349">
    <property type="entry name" value="DNA breaking-rejoining enzymes"/>
    <property type="match status" value="1"/>
</dbReference>
<organism evidence="2">
    <name type="scientific">human gut metagenome</name>
    <dbReference type="NCBI Taxonomy" id="408170"/>
    <lineage>
        <taxon>unclassified sequences</taxon>
        <taxon>metagenomes</taxon>
        <taxon>organismal metagenomes</taxon>
    </lineage>
</organism>
<comment type="caution">
    <text evidence="2">The sequence shown here is derived from an EMBL/GenBank/DDBJ whole genome shotgun (WGS) entry which is preliminary data.</text>
</comment>
<gene>
    <name evidence="2" type="ORF">LEA_13881</name>
</gene>
<dbReference type="InterPro" id="IPR011010">
    <property type="entry name" value="DNA_brk_join_enz"/>
</dbReference>